<dbReference type="PROSITE" id="PS50082">
    <property type="entry name" value="WD_REPEATS_2"/>
    <property type="match status" value="4"/>
</dbReference>
<dbReference type="Pfam" id="PF00400">
    <property type="entry name" value="WD40"/>
    <property type="match status" value="2"/>
</dbReference>
<evidence type="ECO:0000259" key="7">
    <source>
        <dbReference type="Pfam" id="PF12894"/>
    </source>
</evidence>
<dbReference type="PANTHER" id="PTHR22846:SF2">
    <property type="entry name" value="F-BOX-LIKE_WD REPEAT-CONTAINING PROTEIN EBI"/>
    <property type="match status" value="1"/>
</dbReference>
<evidence type="ECO:0000256" key="3">
    <source>
        <dbReference type="ARBA" id="ARBA00022737"/>
    </source>
</evidence>
<dbReference type="InterPro" id="IPR045183">
    <property type="entry name" value="Ebi-like"/>
</dbReference>
<dbReference type="AlphaFoldDB" id="A0A9P6WKB3"/>
<dbReference type="InterPro" id="IPR001680">
    <property type="entry name" value="WD40_rpt"/>
</dbReference>
<evidence type="ECO:0000256" key="5">
    <source>
        <dbReference type="PROSITE-ProRule" id="PRU00221"/>
    </source>
</evidence>
<dbReference type="GO" id="GO:0034967">
    <property type="term" value="C:Set3 complex"/>
    <property type="evidence" value="ECO:0007669"/>
    <property type="project" value="TreeGrafter"/>
</dbReference>
<dbReference type="Gene3D" id="1.20.960.30">
    <property type="match status" value="1"/>
</dbReference>
<evidence type="ECO:0000256" key="4">
    <source>
        <dbReference type="ARBA" id="ARBA00023242"/>
    </source>
</evidence>
<dbReference type="Pfam" id="PF08513">
    <property type="entry name" value="LisH"/>
    <property type="match status" value="1"/>
</dbReference>
<dbReference type="InterPro" id="IPR036322">
    <property type="entry name" value="WD40_repeat_dom_sf"/>
</dbReference>
<dbReference type="InterPro" id="IPR020472">
    <property type="entry name" value="WD40_PAC1"/>
</dbReference>
<name>A0A9P6WKB3_9ASCO</name>
<evidence type="ECO:0000256" key="6">
    <source>
        <dbReference type="SAM" id="MobiDB-lite"/>
    </source>
</evidence>
<dbReference type="GO" id="GO:0006357">
    <property type="term" value="P:regulation of transcription by RNA polymerase II"/>
    <property type="evidence" value="ECO:0007669"/>
    <property type="project" value="TreeGrafter"/>
</dbReference>
<organism evidence="8 9">
    <name type="scientific">Pichia californica</name>
    <dbReference type="NCBI Taxonomy" id="460514"/>
    <lineage>
        <taxon>Eukaryota</taxon>
        <taxon>Fungi</taxon>
        <taxon>Dikarya</taxon>
        <taxon>Ascomycota</taxon>
        <taxon>Saccharomycotina</taxon>
        <taxon>Pichiomycetes</taxon>
        <taxon>Pichiales</taxon>
        <taxon>Pichiaceae</taxon>
        <taxon>Pichia</taxon>
    </lineage>
</organism>
<feature type="repeat" description="WD" evidence="5">
    <location>
        <begin position="235"/>
        <end position="259"/>
    </location>
</feature>
<evidence type="ECO:0000256" key="2">
    <source>
        <dbReference type="ARBA" id="ARBA00022574"/>
    </source>
</evidence>
<evidence type="ECO:0000256" key="1">
    <source>
        <dbReference type="ARBA" id="ARBA00004123"/>
    </source>
</evidence>
<dbReference type="PRINTS" id="PR00320">
    <property type="entry name" value="GPROTEINBRPT"/>
</dbReference>
<evidence type="ECO:0000313" key="8">
    <source>
        <dbReference type="EMBL" id="KAG0688660.1"/>
    </source>
</evidence>
<proteinExistence type="predicted"/>
<accession>A0A9P6WKB3</accession>
<dbReference type="Proteomes" id="UP000697127">
    <property type="component" value="Unassembled WGS sequence"/>
</dbReference>
<dbReference type="SMART" id="SM00667">
    <property type="entry name" value="LisH"/>
    <property type="match status" value="1"/>
</dbReference>
<dbReference type="PANTHER" id="PTHR22846">
    <property type="entry name" value="WD40 REPEAT PROTEIN"/>
    <property type="match status" value="1"/>
</dbReference>
<dbReference type="PROSITE" id="PS50294">
    <property type="entry name" value="WD_REPEATS_REGION"/>
    <property type="match status" value="2"/>
</dbReference>
<dbReference type="SUPFAM" id="SSF50978">
    <property type="entry name" value="WD40 repeat-like"/>
    <property type="match status" value="1"/>
</dbReference>
<dbReference type="Gene3D" id="2.130.10.10">
    <property type="entry name" value="YVTN repeat-like/Quinoprotein amine dehydrogenase"/>
    <property type="match status" value="1"/>
</dbReference>
<sequence>MSVSVNEINYLIWRYLQESGLEVSAYALDDETTVNKLDSTYSQHVPLGCLVDLIQKGILYSKMTDLVASTKADNIVQDDIINLNFNFFAALHQINSNETTSDRRILKLEDKNDDINNSLTSINIKENDEITSNGKDKLNNVSQEKEEKDQQQQQQQQQQELQLENSVSQADKSDFIKVLKDSFSYDSSYSVAFSPTDKNLIAWAQRNNQSILYSFDKNSKIEMPLPLSCKETLLISWSPDGKLLVTASENGELRLWSIDGTLISTLAMHHWPIVSVHWSPTGKYILSLDIRNVAVVWDVVFGTVVSHLDKESWSHVDKNISDIIKDDNNVLNSIIASSISTTASNTDNSIINIKEAESFNKSYGTDTCWLDDNKFVIPGPRSTLLVCQVTSDTTNSIIGILAGHEESICCIKYDPKLRLLCSASEDGIIRIWKGNSTNSLQILTGHSLAVSMLEFVNMSNKWYLLSASIDGTIRIWDFVQNEIIDLVTVDDGQAILNASLYEDKDTKDKFIATGDSSGSINIWKIKNDTKNNGEIKIRQIGLYQHFQDNEDESMEDSGYVSDLSWSNCGSKLAVSFSIGKSVVINIQ</sequence>
<dbReference type="InterPro" id="IPR015943">
    <property type="entry name" value="WD40/YVTN_repeat-like_dom_sf"/>
</dbReference>
<dbReference type="SMART" id="SM00320">
    <property type="entry name" value="WD40"/>
    <property type="match status" value="6"/>
</dbReference>
<dbReference type="GO" id="GO:0003714">
    <property type="term" value="F:transcription corepressor activity"/>
    <property type="evidence" value="ECO:0007669"/>
    <property type="project" value="InterPro"/>
</dbReference>
<keyword evidence="4" id="KW-0539">Nucleus</keyword>
<gene>
    <name evidence="8" type="ORF">C6P40_000698</name>
</gene>
<comment type="subcellular location">
    <subcellularLocation>
        <location evidence="1">Nucleus</location>
    </subcellularLocation>
</comment>
<feature type="compositionally biased region" description="Basic and acidic residues" evidence="6">
    <location>
        <begin position="141"/>
        <end position="150"/>
    </location>
</feature>
<protein>
    <recommendedName>
        <fullName evidence="7">Anaphase-promoting complex subunit 4-like WD40 domain-containing protein</fullName>
    </recommendedName>
</protein>
<feature type="compositionally biased region" description="Low complexity" evidence="6">
    <location>
        <begin position="151"/>
        <end position="164"/>
    </location>
</feature>
<feature type="repeat" description="WD" evidence="5">
    <location>
        <begin position="443"/>
        <end position="486"/>
    </location>
</feature>
<feature type="domain" description="Anaphase-promoting complex subunit 4-like WD40" evidence="7">
    <location>
        <begin position="193"/>
        <end position="279"/>
    </location>
</feature>
<keyword evidence="9" id="KW-1185">Reference proteome</keyword>
<dbReference type="InterPro" id="IPR006594">
    <property type="entry name" value="LisH"/>
</dbReference>
<dbReference type="InterPro" id="IPR024977">
    <property type="entry name" value="Apc4-like_WD40_dom"/>
</dbReference>
<feature type="region of interest" description="Disordered" evidence="6">
    <location>
        <begin position="141"/>
        <end position="166"/>
    </location>
</feature>
<dbReference type="PROSITE" id="PS50896">
    <property type="entry name" value="LISH"/>
    <property type="match status" value="1"/>
</dbReference>
<keyword evidence="3" id="KW-0677">Repeat</keyword>
<dbReference type="Pfam" id="PF12894">
    <property type="entry name" value="ANAPC4_WD40"/>
    <property type="match status" value="1"/>
</dbReference>
<keyword evidence="2 5" id="KW-0853">WD repeat</keyword>
<reference evidence="8" key="1">
    <citation type="submission" date="2020-11" db="EMBL/GenBank/DDBJ databases">
        <title>Kefir isolates.</title>
        <authorList>
            <person name="Marcisauskas S."/>
            <person name="Kim Y."/>
            <person name="Blasche S."/>
        </authorList>
    </citation>
    <scope>NUCLEOTIDE SEQUENCE</scope>
    <source>
        <strain evidence="8">Olga-1</strain>
    </source>
</reference>
<comment type="caution">
    <text evidence="8">The sequence shown here is derived from an EMBL/GenBank/DDBJ whole genome shotgun (WGS) entry which is preliminary data.</text>
</comment>
<evidence type="ECO:0000313" key="9">
    <source>
        <dbReference type="Proteomes" id="UP000697127"/>
    </source>
</evidence>
<feature type="repeat" description="WD" evidence="5">
    <location>
        <begin position="266"/>
        <end position="299"/>
    </location>
</feature>
<feature type="repeat" description="WD" evidence="5">
    <location>
        <begin position="401"/>
        <end position="442"/>
    </location>
</feature>
<dbReference type="EMBL" id="PUHW01000133">
    <property type="protein sequence ID" value="KAG0688660.1"/>
    <property type="molecule type" value="Genomic_DNA"/>
</dbReference>